<reference evidence="2 3" key="1">
    <citation type="journal article" date="2015" name="Stand. Genomic Sci.">
        <title>Genomic Encyclopedia of Bacterial and Archaeal Type Strains, Phase III: the genomes of soil and plant-associated and newly described type strains.</title>
        <authorList>
            <person name="Whitman W.B."/>
            <person name="Woyke T."/>
            <person name="Klenk H.P."/>
            <person name="Zhou Y."/>
            <person name="Lilburn T.G."/>
            <person name="Beck B.J."/>
            <person name="De Vos P."/>
            <person name="Vandamme P."/>
            <person name="Eisen J.A."/>
            <person name="Garrity G."/>
            <person name="Hugenholtz P."/>
            <person name="Kyrpides N.C."/>
        </authorList>
    </citation>
    <scope>NUCLEOTIDE SEQUENCE [LARGE SCALE GENOMIC DNA]</scope>
    <source>
        <strain evidence="2 3">VKM Ac-2538</strain>
    </source>
</reference>
<gene>
    <name evidence="2" type="ORF">EV644_104596</name>
</gene>
<evidence type="ECO:0000313" key="3">
    <source>
        <dbReference type="Proteomes" id="UP000295818"/>
    </source>
</evidence>
<keyword evidence="1" id="KW-0812">Transmembrane</keyword>
<organism evidence="2 3">
    <name type="scientific">Kribbella orskensis</name>
    <dbReference type="NCBI Taxonomy" id="2512216"/>
    <lineage>
        <taxon>Bacteria</taxon>
        <taxon>Bacillati</taxon>
        <taxon>Actinomycetota</taxon>
        <taxon>Actinomycetes</taxon>
        <taxon>Propionibacteriales</taxon>
        <taxon>Kribbellaceae</taxon>
        <taxon>Kribbella</taxon>
    </lineage>
</organism>
<comment type="caution">
    <text evidence="2">The sequence shown here is derived from an EMBL/GenBank/DDBJ whole genome shotgun (WGS) entry which is preliminary data.</text>
</comment>
<keyword evidence="1" id="KW-1133">Transmembrane helix</keyword>
<evidence type="ECO:0000256" key="1">
    <source>
        <dbReference type="SAM" id="Phobius"/>
    </source>
</evidence>
<keyword evidence="1" id="KW-0472">Membrane</keyword>
<dbReference type="EMBL" id="SLWM01000004">
    <property type="protein sequence ID" value="TCO26092.1"/>
    <property type="molecule type" value="Genomic_DNA"/>
</dbReference>
<protein>
    <submittedName>
        <fullName evidence="2">Uncharacterized protein</fullName>
    </submittedName>
</protein>
<dbReference type="Proteomes" id="UP000295818">
    <property type="component" value="Unassembled WGS sequence"/>
</dbReference>
<keyword evidence="3" id="KW-1185">Reference proteome</keyword>
<proteinExistence type="predicted"/>
<dbReference type="RefSeq" id="WP_132188893.1">
    <property type="nucleotide sequence ID" value="NZ_SLWM01000004.1"/>
</dbReference>
<accession>A0ABY2BNY1</accession>
<evidence type="ECO:0000313" key="2">
    <source>
        <dbReference type="EMBL" id="TCO26092.1"/>
    </source>
</evidence>
<feature type="transmembrane region" description="Helical" evidence="1">
    <location>
        <begin position="47"/>
        <end position="63"/>
    </location>
</feature>
<name>A0ABY2BNY1_9ACTN</name>
<sequence>MTTSMKSFRRAWTAGWFGAAALAVVGHFVEHKPWSVLLADYDITSGRIWLLIPIWVAIGPTVVRRLRVSRTESAEFHHQTAKG</sequence>